<gene>
    <name evidence="1" type="ORF">GUITHDRAFT_147322</name>
</gene>
<dbReference type="GeneID" id="17291018"/>
<dbReference type="HOGENOM" id="CLU_1006269_0_0_1"/>
<dbReference type="EnsemblProtists" id="EKX34284">
    <property type="protein sequence ID" value="EKX34284"/>
    <property type="gene ID" value="GUITHDRAFT_147322"/>
</dbReference>
<accession>L1IEH8</accession>
<proteinExistence type="predicted"/>
<name>L1IEH8_GUITC</name>
<dbReference type="Gene3D" id="1.20.5.340">
    <property type="match status" value="1"/>
</dbReference>
<reference evidence="3" key="2">
    <citation type="submission" date="2012-11" db="EMBL/GenBank/DDBJ databases">
        <authorList>
            <person name="Kuo A."/>
            <person name="Curtis B.A."/>
            <person name="Tanifuji G."/>
            <person name="Burki F."/>
            <person name="Gruber A."/>
            <person name="Irimia M."/>
            <person name="Maruyama S."/>
            <person name="Arias M.C."/>
            <person name="Ball S.G."/>
            <person name="Gile G.H."/>
            <person name="Hirakawa Y."/>
            <person name="Hopkins J.F."/>
            <person name="Rensing S.A."/>
            <person name="Schmutz J."/>
            <person name="Symeonidi A."/>
            <person name="Elias M."/>
            <person name="Eveleigh R.J."/>
            <person name="Herman E.K."/>
            <person name="Klute M.J."/>
            <person name="Nakayama T."/>
            <person name="Obornik M."/>
            <person name="Reyes-Prieto A."/>
            <person name="Armbrust E.V."/>
            <person name="Aves S.J."/>
            <person name="Beiko R.G."/>
            <person name="Coutinho P."/>
            <person name="Dacks J.B."/>
            <person name="Durnford D.G."/>
            <person name="Fast N.M."/>
            <person name="Green B.R."/>
            <person name="Grisdale C."/>
            <person name="Hempe F."/>
            <person name="Henrissat B."/>
            <person name="Hoppner M.P."/>
            <person name="Ishida K.-I."/>
            <person name="Kim E."/>
            <person name="Koreny L."/>
            <person name="Kroth P.G."/>
            <person name="Liu Y."/>
            <person name="Malik S.-B."/>
            <person name="Maier U.G."/>
            <person name="McRose D."/>
            <person name="Mock T."/>
            <person name="Neilson J.A."/>
            <person name="Onodera N.T."/>
            <person name="Poole A.M."/>
            <person name="Pritham E.J."/>
            <person name="Richards T.A."/>
            <person name="Rocap G."/>
            <person name="Roy S.W."/>
            <person name="Sarai C."/>
            <person name="Schaack S."/>
            <person name="Shirato S."/>
            <person name="Slamovits C.H."/>
            <person name="Spencer D.F."/>
            <person name="Suzuki S."/>
            <person name="Worden A.Z."/>
            <person name="Zauner S."/>
            <person name="Barry K."/>
            <person name="Bell C."/>
            <person name="Bharti A.K."/>
            <person name="Crow J.A."/>
            <person name="Grimwood J."/>
            <person name="Kramer R."/>
            <person name="Lindquist E."/>
            <person name="Lucas S."/>
            <person name="Salamov A."/>
            <person name="McFadden G.I."/>
            <person name="Lane C.E."/>
            <person name="Keeling P.J."/>
            <person name="Gray M.W."/>
            <person name="Grigoriev I.V."/>
            <person name="Archibald J.M."/>
        </authorList>
    </citation>
    <scope>NUCLEOTIDE SEQUENCE</scope>
    <source>
        <strain evidence="3">CCMP2712</strain>
    </source>
</reference>
<keyword evidence="3" id="KW-1185">Reference proteome</keyword>
<dbReference type="Proteomes" id="UP000011087">
    <property type="component" value="Unassembled WGS sequence"/>
</dbReference>
<organism evidence="1">
    <name type="scientific">Guillardia theta (strain CCMP2712)</name>
    <name type="common">Cryptophyte</name>
    <dbReference type="NCBI Taxonomy" id="905079"/>
    <lineage>
        <taxon>Eukaryota</taxon>
        <taxon>Cryptophyceae</taxon>
        <taxon>Pyrenomonadales</taxon>
        <taxon>Geminigeraceae</taxon>
        <taxon>Guillardia</taxon>
    </lineage>
</organism>
<reference evidence="2" key="3">
    <citation type="submission" date="2016-03" db="UniProtKB">
        <authorList>
            <consortium name="EnsemblProtists"/>
        </authorList>
    </citation>
    <scope>IDENTIFICATION</scope>
</reference>
<dbReference type="RefSeq" id="XP_005821264.1">
    <property type="nucleotide sequence ID" value="XM_005821207.1"/>
</dbReference>
<protein>
    <submittedName>
        <fullName evidence="1 2">Uncharacterized protein</fullName>
    </submittedName>
</protein>
<sequence>MSTWISGLSVDTVQYQISSLKTAIIKLDEAHKALEGVVSTNTDDIQANATSIEANATSIEANAANIQANATSIEANTTSIDTLQTSVDANTTSIDTLQSTITDLSSDVENNSNAISTLQSIINLAENANNQTLTALFNNDSDLIQLLYDDQAATYTISLRKQDGSYITIQDIIDSINGLVNSVNSISNPDDEANLGDIVDTANDAFDIFSGLGDFASAGNTLFLDDVTLPNYYTKTEIDTSNENYYTKEYIDGLNIGVGDLYINDTNYLSTVSGVQH</sequence>
<evidence type="ECO:0000313" key="1">
    <source>
        <dbReference type="EMBL" id="EKX34284.1"/>
    </source>
</evidence>
<reference evidence="1 3" key="1">
    <citation type="journal article" date="2012" name="Nature">
        <title>Algal genomes reveal evolutionary mosaicism and the fate of nucleomorphs.</title>
        <authorList>
            <consortium name="DOE Joint Genome Institute"/>
            <person name="Curtis B.A."/>
            <person name="Tanifuji G."/>
            <person name="Burki F."/>
            <person name="Gruber A."/>
            <person name="Irimia M."/>
            <person name="Maruyama S."/>
            <person name="Arias M.C."/>
            <person name="Ball S.G."/>
            <person name="Gile G.H."/>
            <person name="Hirakawa Y."/>
            <person name="Hopkins J.F."/>
            <person name="Kuo A."/>
            <person name="Rensing S.A."/>
            <person name="Schmutz J."/>
            <person name="Symeonidi A."/>
            <person name="Elias M."/>
            <person name="Eveleigh R.J."/>
            <person name="Herman E.K."/>
            <person name="Klute M.J."/>
            <person name="Nakayama T."/>
            <person name="Obornik M."/>
            <person name="Reyes-Prieto A."/>
            <person name="Armbrust E.V."/>
            <person name="Aves S.J."/>
            <person name="Beiko R.G."/>
            <person name="Coutinho P."/>
            <person name="Dacks J.B."/>
            <person name="Durnford D.G."/>
            <person name="Fast N.M."/>
            <person name="Green B.R."/>
            <person name="Grisdale C.J."/>
            <person name="Hempel F."/>
            <person name="Henrissat B."/>
            <person name="Hoppner M.P."/>
            <person name="Ishida K."/>
            <person name="Kim E."/>
            <person name="Koreny L."/>
            <person name="Kroth P.G."/>
            <person name="Liu Y."/>
            <person name="Malik S.B."/>
            <person name="Maier U.G."/>
            <person name="McRose D."/>
            <person name="Mock T."/>
            <person name="Neilson J.A."/>
            <person name="Onodera N.T."/>
            <person name="Poole A.M."/>
            <person name="Pritham E.J."/>
            <person name="Richards T.A."/>
            <person name="Rocap G."/>
            <person name="Roy S.W."/>
            <person name="Sarai C."/>
            <person name="Schaack S."/>
            <person name="Shirato S."/>
            <person name="Slamovits C.H."/>
            <person name="Spencer D.F."/>
            <person name="Suzuki S."/>
            <person name="Worden A.Z."/>
            <person name="Zauner S."/>
            <person name="Barry K."/>
            <person name="Bell C."/>
            <person name="Bharti A.K."/>
            <person name="Crow J.A."/>
            <person name="Grimwood J."/>
            <person name="Kramer R."/>
            <person name="Lindquist E."/>
            <person name="Lucas S."/>
            <person name="Salamov A."/>
            <person name="McFadden G.I."/>
            <person name="Lane C.E."/>
            <person name="Keeling P.J."/>
            <person name="Gray M.W."/>
            <person name="Grigoriev I.V."/>
            <person name="Archibald J.M."/>
        </authorList>
    </citation>
    <scope>NUCLEOTIDE SEQUENCE</scope>
    <source>
        <strain evidence="1 3">CCMP2712</strain>
    </source>
</reference>
<evidence type="ECO:0000313" key="2">
    <source>
        <dbReference type="EnsemblProtists" id="EKX34284"/>
    </source>
</evidence>
<dbReference type="AlphaFoldDB" id="L1IEH8"/>
<evidence type="ECO:0000313" key="3">
    <source>
        <dbReference type="Proteomes" id="UP000011087"/>
    </source>
</evidence>
<dbReference type="KEGG" id="gtt:GUITHDRAFT_147322"/>
<dbReference type="EMBL" id="JH993113">
    <property type="protein sequence ID" value="EKX34284.1"/>
    <property type="molecule type" value="Genomic_DNA"/>
</dbReference>
<dbReference type="PaxDb" id="55529-EKX34284"/>